<dbReference type="GO" id="GO:0046872">
    <property type="term" value="F:metal ion binding"/>
    <property type="evidence" value="ECO:0007669"/>
    <property type="project" value="UniProtKB-UniRule"/>
</dbReference>
<comment type="catalytic activity">
    <reaction evidence="2">
        <text>O-phospho-L-seryl-[protein] + H2O = L-seryl-[protein] + phosphate</text>
        <dbReference type="Rhea" id="RHEA:20629"/>
        <dbReference type="Rhea" id="RHEA-COMP:9863"/>
        <dbReference type="Rhea" id="RHEA-COMP:11604"/>
        <dbReference type="ChEBI" id="CHEBI:15377"/>
        <dbReference type="ChEBI" id="CHEBI:29999"/>
        <dbReference type="ChEBI" id="CHEBI:43474"/>
        <dbReference type="ChEBI" id="CHEBI:83421"/>
        <dbReference type="EC" id="3.1.3.16"/>
    </reaction>
</comment>
<keyword evidence="2" id="KW-0464">Manganese</keyword>
<evidence type="ECO:0000256" key="1">
    <source>
        <dbReference type="PROSITE-ProRule" id="PRU00703"/>
    </source>
</evidence>
<dbReference type="Gene3D" id="3.10.580.10">
    <property type="entry name" value="CBS-domain"/>
    <property type="match status" value="1"/>
</dbReference>
<evidence type="ECO:0000256" key="2">
    <source>
        <dbReference type="RuleBase" id="RU366020"/>
    </source>
</evidence>
<dbReference type="PANTHER" id="PTHR12320:SF1">
    <property type="entry name" value="PROTEIN PHOSPHATASE PTC7 HOMOLOG"/>
    <property type="match status" value="1"/>
</dbReference>
<evidence type="ECO:0000256" key="3">
    <source>
        <dbReference type="SAM" id="MobiDB-lite"/>
    </source>
</evidence>
<proteinExistence type="inferred from homology"/>
<evidence type="ECO:0000259" key="4">
    <source>
        <dbReference type="PROSITE" id="PS51371"/>
    </source>
</evidence>
<dbReference type="SMART" id="SM00116">
    <property type="entry name" value="CBS"/>
    <property type="match status" value="2"/>
</dbReference>
<feature type="compositionally biased region" description="Low complexity" evidence="3">
    <location>
        <begin position="14"/>
        <end position="25"/>
    </location>
</feature>
<dbReference type="SMART" id="SM00331">
    <property type="entry name" value="PP2C_SIG"/>
    <property type="match status" value="1"/>
</dbReference>
<dbReference type="SUPFAM" id="SSF81606">
    <property type="entry name" value="PP2C-like"/>
    <property type="match status" value="1"/>
</dbReference>
<evidence type="ECO:0000313" key="6">
    <source>
        <dbReference type="EMBL" id="CAD9251215.1"/>
    </source>
</evidence>
<keyword evidence="2" id="KW-0479">Metal-binding</keyword>
<reference evidence="6" key="1">
    <citation type="submission" date="2021-01" db="EMBL/GenBank/DDBJ databases">
        <authorList>
            <person name="Corre E."/>
            <person name="Pelletier E."/>
            <person name="Niang G."/>
            <person name="Scheremetjew M."/>
            <person name="Finn R."/>
            <person name="Kale V."/>
            <person name="Holt S."/>
            <person name="Cochrane G."/>
            <person name="Meng A."/>
            <person name="Brown T."/>
            <person name="Cohen L."/>
        </authorList>
    </citation>
    <scope>NUCLEOTIDE SEQUENCE</scope>
    <source>
        <strain evidence="6">CCMP2877</strain>
    </source>
</reference>
<dbReference type="InterPro" id="IPR000644">
    <property type="entry name" value="CBS_dom"/>
</dbReference>
<feature type="domain" description="CBS" evidence="4">
    <location>
        <begin position="83"/>
        <end position="139"/>
    </location>
</feature>
<accession>A0A7S1TY81</accession>
<dbReference type="InterPro" id="IPR001932">
    <property type="entry name" value="PPM-type_phosphatase-like_dom"/>
</dbReference>
<keyword evidence="2" id="KW-0904">Protein phosphatase</keyword>
<dbReference type="PANTHER" id="PTHR12320">
    <property type="entry name" value="PROTEIN PHOSPHATASE 2C"/>
    <property type="match status" value="1"/>
</dbReference>
<dbReference type="EC" id="3.1.3.16" evidence="2"/>
<dbReference type="EMBL" id="HBGJ01014886">
    <property type="protein sequence ID" value="CAD9251215.1"/>
    <property type="molecule type" value="Transcribed_RNA"/>
</dbReference>
<dbReference type="SMART" id="SM00332">
    <property type="entry name" value="PP2Cc"/>
    <property type="match status" value="1"/>
</dbReference>
<feature type="region of interest" description="Disordered" evidence="3">
    <location>
        <begin position="1"/>
        <end position="25"/>
    </location>
</feature>
<dbReference type="SUPFAM" id="SSF54631">
    <property type="entry name" value="CBS-domain pair"/>
    <property type="match status" value="1"/>
</dbReference>
<keyword evidence="1" id="KW-0129">CBS domain</keyword>
<sequence length="643" mass="70322">MRRALRLRGQLSSPAAARPWPQAAAATAFTGSRAGMQRPHHRQQQQRMLCAREIQPTTLADAHEEGVNRMAHNAALLLAQKSFKNRSAEVSDDITVAEGMRLLGEKGQGSLVLYNEEKAVVGIITSRDVLRSLVMGSDVGDPQEPAALAQEMPERLARPLLELVTPVETMVFAKASDSLARCQIIMSERRIRNLPVVDDGAIVGLVTAKDLMDYTFEPEELGGKASFIKNIATRSGLPAGVRVKLDEQESSSKIAEDARRGDHFFFSMFRNRVAGAKSARATEPITPGISVRVAAKMLPHPFKLADGYCANSLREYGPGEFASDPRLSDDAYFVIDQLACPHQHGDAVTVVGVADGVGEWRLKGYNSGAFSHNLMQAAKESVENFASSVQASVKRGTALSEQHPIRPLDVLKAAWKETLEHRIPGSATALVATLDTELNQLSFSNVGDAGIVVLRHIDSTVAGYMRERTTPRHLRQSDLRVAFQSQQQLKAFNLPYQLGYFPGEEEGKTRFETPRHADTTSFPVLPGDTIIIATDGLFDNVELDELCAATLAWEKKHFGGEKKRDLAKSGATLNEVPEQVMQELAKDFCSLARKHAVDDQRDGPFAMLAKENDIMWSGGMPDDITVVVMRVLKGPGFSSMDAP</sequence>
<keyword evidence="2" id="KW-0378">Hydrolase</keyword>
<gene>
    <name evidence="6" type="ORF">PPAR1163_LOCUS9576</name>
</gene>
<organism evidence="6">
    <name type="scientific">Phaeomonas parva</name>
    <dbReference type="NCBI Taxonomy" id="124430"/>
    <lineage>
        <taxon>Eukaryota</taxon>
        <taxon>Sar</taxon>
        <taxon>Stramenopiles</taxon>
        <taxon>Ochrophyta</taxon>
        <taxon>Pinguiophyceae</taxon>
        <taxon>Pinguiochrysidales</taxon>
        <taxon>Pinguiochrysidaceae</taxon>
        <taxon>Phaeomonas</taxon>
    </lineage>
</organism>
<comment type="cofactor">
    <cofactor evidence="2">
        <name>Mg(2+)</name>
        <dbReference type="ChEBI" id="CHEBI:18420"/>
    </cofactor>
</comment>
<dbReference type="AlphaFoldDB" id="A0A7S1TY81"/>
<dbReference type="InterPro" id="IPR046342">
    <property type="entry name" value="CBS_dom_sf"/>
</dbReference>
<dbReference type="Pfam" id="PF00571">
    <property type="entry name" value="CBS"/>
    <property type="match status" value="2"/>
</dbReference>
<feature type="domain" description="CBS" evidence="4">
    <location>
        <begin position="164"/>
        <end position="221"/>
    </location>
</feature>
<feature type="domain" description="PPM-type phosphatase" evidence="5">
    <location>
        <begin position="307"/>
        <end position="631"/>
    </location>
</feature>
<name>A0A7S1TY81_9STRA</name>
<dbReference type="Gene3D" id="3.60.40.10">
    <property type="entry name" value="PPM-type phosphatase domain"/>
    <property type="match status" value="1"/>
</dbReference>
<dbReference type="PROSITE" id="PS51746">
    <property type="entry name" value="PPM_2"/>
    <property type="match status" value="1"/>
</dbReference>
<keyword evidence="2" id="KW-0460">Magnesium</keyword>
<dbReference type="GO" id="GO:0004722">
    <property type="term" value="F:protein serine/threonine phosphatase activity"/>
    <property type="evidence" value="ECO:0007669"/>
    <property type="project" value="UniProtKB-EC"/>
</dbReference>
<comment type="similarity">
    <text evidence="2">Belongs to the PP2C family.</text>
</comment>
<comment type="catalytic activity">
    <reaction evidence="2">
        <text>O-phospho-L-threonyl-[protein] + H2O = L-threonyl-[protein] + phosphate</text>
        <dbReference type="Rhea" id="RHEA:47004"/>
        <dbReference type="Rhea" id="RHEA-COMP:11060"/>
        <dbReference type="Rhea" id="RHEA-COMP:11605"/>
        <dbReference type="ChEBI" id="CHEBI:15377"/>
        <dbReference type="ChEBI" id="CHEBI:30013"/>
        <dbReference type="ChEBI" id="CHEBI:43474"/>
        <dbReference type="ChEBI" id="CHEBI:61977"/>
        <dbReference type="EC" id="3.1.3.16"/>
    </reaction>
</comment>
<comment type="cofactor">
    <cofactor evidence="2">
        <name>Mn(2+)</name>
        <dbReference type="ChEBI" id="CHEBI:29035"/>
    </cofactor>
</comment>
<evidence type="ECO:0000259" key="5">
    <source>
        <dbReference type="PROSITE" id="PS51746"/>
    </source>
</evidence>
<protein>
    <recommendedName>
        <fullName evidence="2">Protein phosphatase</fullName>
        <ecNumber evidence="2">3.1.3.16</ecNumber>
    </recommendedName>
</protein>
<dbReference type="InterPro" id="IPR036457">
    <property type="entry name" value="PPM-type-like_dom_sf"/>
</dbReference>
<dbReference type="InterPro" id="IPR039123">
    <property type="entry name" value="PPTC7"/>
</dbReference>
<dbReference type="PROSITE" id="PS51371">
    <property type="entry name" value="CBS"/>
    <property type="match status" value="2"/>
</dbReference>